<dbReference type="Proteomes" id="UP000617634">
    <property type="component" value="Unassembled WGS sequence"/>
</dbReference>
<dbReference type="GO" id="GO:0022857">
    <property type="term" value="F:transmembrane transporter activity"/>
    <property type="evidence" value="ECO:0007669"/>
    <property type="project" value="InterPro"/>
</dbReference>
<keyword evidence="6 8" id="KW-0472">Membrane</keyword>
<reference evidence="10" key="1">
    <citation type="submission" date="2020-11" db="EMBL/GenBank/DDBJ databases">
        <title>Novosphingobium aureum sp. nov., a marine bacterium isolated from sediment of a salt flat.</title>
        <authorList>
            <person name="Yoo Y."/>
            <person name="Kim J.-J."/>
        </authorList>
    </citation>
    <scope>NUCLEOTIDE SEQUENCE</scope>
    <source>
        <strain evidence="10">YJ-S2-02</strain>
    </source>
</reference>
<evidence type="ECO:0000313" key="10">
    <source>
        <dbReference type="EMBL" id="MBH0114603.1"/>
    </source>
</evidence>
<dbReference type="EMBL" id="JADZGI010000003">
    <property type="protein sequence ID" value="MBH0114603.1"/>
    <property type="molecule type" value="Genomic_DNA"/>
</dbReference>
<dbReference type="Pfam" id="PF05977">
    <property type="entry name" value="MFS_3"/>
    <property type="match status" value="1"/>
</dbReference>
<feature type="region of interest" description="Disordered" evidence="7">
    <location>
        <begin position="53"/>
        <end position="113"/>
    </location>
</feature>
<dbReference type="SUPFAM" id="SSF103473">
    <property type="entry name" value="MFS general substrate transporter"/>
    <property type="match status" value="1"/>
</dbReference>
<dbReference type="GO" id="GO:0005886">
    <property type="term" value="C:plasma membrane"/>
    <property type="evidence" value="ECO:0007669"/>
    <property type="project" value="UniProtKB-SubCell"/>
</dbReference>
<evidence type="ECO:0000256" key="1">
    <source>
        <dbReference type="ARBA" id="ARBA00004651"/>
    </source>
</evidence>
<evidence type="ECO:0000256" key="7">
    <source>
        <dbReference type="SAM" id="MobiDB-lite"/>
    </source>
</evidence>
<feature type="transmembrane region" description="Helical" evidence="8">
    <location>
        <begin position="467"/>
        <end position="489"/>
    </location>
</feature>
<evidence type="ECO:0000256" key="8">
    <source>
        <dbReference type="SAM" id="Phobius"/>
    </source>
</evidence>
<organism evidence="10 11">
    <name type="scientific">Novosphingobium aureum</name>
    <dbReference type="NCBI Taxonomy" id="2792964"/>
    <lineage>
        <taxon>Bacteria</taxon>
        <taxon>Pseudomonadati</taxon>
        <taxon>Pseudomonadota</taxon>
        <taxon>Alphaproteobacteria</taxon>
        <taxon>Sphingomonadales</taxon>
        <taxon>Sphingomonadaceae</taxon>
        <taxon>Novosphingobium</taxon>
    </lineage>
</organism>
<feature type="compositionally biased region" description="Basic residues" evidence="7">
    <location>
        <begin position="79"/>
        <end position="89"/>
    </location>
</feature>
<keyword evidence="3" id="KW-1003">Cell membrane</keyword>
<keyword evidence="5 8" id="KW-1133">Transmembrane helix</keyword>
<dbReference type="InterPro" id="IPR036259">
    <property type="entry name" value="MFS_trans_sf"/>
</dbReference>
<feature type="compositionally biased region" description="Basic and acidic residues" evidence="7">
    <location>
        <begin position="66"/>
        <end position="77"/>
    </location>
</feature>
<evidence type="ECO:0000256" key="5">
    <source>
        <dbReference type="ARBA" id="ARBA00022989"/>
    </source>
</evidence>
<feature type="transmembrane region" description="Helical" evidence="8">
    <location>
        <begin position="408"/>
        <end position="426"/>
    </location>
</feature>
<dbReference type="Gene3D" id="1.20.1250.20">
    <property type="entry name" value="MFS general substrate transporter like domains"/>
    <property type="match status" value="1"/>
</dbReference>
<feature type="transmembrane region" description="Helical" evidence="8">
    <location>
        <begin position="169"/>
        <end position="188"/>
    </location>
</feature>
<feature type="transmembrane region" description="Helical" evidence="8">
    <location>
        <begin position="432"/>
        <end position="455"/>
    </location>
</feature>
<sequence length="667" mass="70086">MLRVHARIGALAGLADGARGAHRVDDVGFGHGVSPVQQDAIAGGVRAPRPEVWHLSQPRPTPSRDLTAHLRPGDGNRYRTGRKPRAVRCSRREEAGKVHDTVTGKPAQDAPVQDAGGEIASETAGALAPLRVPLFRRIWSSSVCSNLGHQILGVAAAWEMTRLSSSPTMIASVQTALMLPLMLVALPAGALADMFDRRRIAMAGLGLACLGGIVMAVVGLLGLVTPWLILALLLVIGSGVALYGPAWQASIGELVPPRVLPAAVALGSVSYNIARSVGPALGGFLVLAAGAHAAFSVNALGYVPLLLAFFFWRRTGAPSRLPPESLGRALVSGMRYAAHAGAVRNAVVRVFVFGLCVATATALAPLIARDQLAGNASTYGILLGAGGIGAILGSLSTATMRERFGPEIAVRIGTGITALALVGIALSRDLWLAALCFALQGMGTMLVLAMFNVGVQLAAPRWVTARALSLYSSAVTGGIALGAMGWGAVTNALGLQAAVLASGALLAASILLGLVLPMVREGEDKRASVTIGHDPQVALALTARSGPVEIEIDYRVEPGDARAFYRAMQDVGKARRRNGGFGWSLARDIADPCLWTERYECPTWGDYLHMRERFTEADRDLQHAVEAFNTLKDDARLRRRLLRPSGSVRWAADAPDPGEGSPRPFTL</sequence>
<feature type="transmembrane region" description="Helical" evidence="8">
    <location>
        <begin position="284"/>
        <end position="312"/>
    </location>
</feature>
<comment type="caution">
    <text evidence="10">The sequence shown here is derived from an EMBL/GenBank/DDBJ whole genome shotgun (WGS) entry which is preliminary data.</text>
</comment>
<dbReference type="InterPro" id="IPR010290">
    <property type="entry name" value="TM_effector"/>
</dbReference>
<feature type="transmembrane region" description="Helical" evidence="8">
    <location>
        <begin position="495"/>
        <end position="516"/>
    </location>
</feature>
<evidence type="ECO:0000256" key="6">
    <source>
        <dbReference type="ARBA" id="ARBA00023136"/>
    </source>
</evidence>
<dbReference type="AlphaFoldDB" id="A0A931HFS1"/>
<evidence type="ECO:0000256" key="3">
    <source>
        <dbReference type="ARBA" id="ARBA00022475"/>
    </source>
</evidence>
<evidence type="ECO:0000256" key="4">
    <source>
        <dbReference type="ARBA" id="ARBA00022692"/>
    </source>
</evidence>
<dbReference type="PANTHER" id="PTHR23513:SF11">
    <property type="entry name" value="STAPHYLOFERRIN A TRANSPORTER"/>
    <property type="match status" value="1"/>
</dbReference>
<dbReference type="InterPro" id="IPR020846">
    <property type="entry name" value="MFS_dom"/>
</dbReference>
<keyword evidence="11" id="KW-1185">Reference proteome</keyword>
<evidence type="ECO:0000259" key="9">
    <source>
        <dbReference type="PROSITE" id="PS50850"/>
    </source>
</evidence>
<proteinExistence type="predicted"/>
<keyword evidence="2" id="KW-0813">Transport</keyword>
<feature type="transmembrane region" description="Helical" evidence="8">
    <location>
        <begin position="227"/>
        <end position="247"/>
    </location>
</feature>
<keyword evidence="4 8" id="KW-0812">Transmembrane</keyword>
<evidence type="ECO:0000256" key="2">
    <source>
        <dbReference type="ARBA" id="ARBA00022448"/>
    </source>
</evidence>
<protein>
    <submittedName>
        <fullName evidence="10">MFS transporter</fullName>
    </submittedName>
</protein>
<evidence type="ECO:0000313" key="11">
    <source>
        <dbReference type="Proteomes" id="UP000617634"/>
    </source>
</evidence>
<comment type="subcellular location">
    <subcellularLocation>
        <location evidence="1">Cell membrane</location>
        <topology evidence="1">Multi-pass membrane protein</topology>
    </subcellularLocation>
</comment>
<feature type="transmembrane region" description="Helical" evidence="8">
    <location>
        <begin position="346"/>
        <end position="367"/>
    </location>
</feature>
<dbReference type="CDD" id="cd06173">
    <property type="entry name" value="MFS_MefA_like"/>
    <property type="match status" value="1"/>
</dbReference>
<feature type="transmembrane region" description="Helical" evidence="8">
    <location>
        <begin position="200"/>
        <end position="221"/>
    </location>
</feature>
<feature type="domain" description="Major facilitator superfamily (MFS) profile" evidence="9">
    <location>
        <begin position="134"/>
        <end position="520"/>
    </location>
</feature>
<accession>A0A931HFS1</accession>
<dbReference type="PROSITE" id="PS50850">
    <property type="entry name" value="MFS"/>
    <property type="match status" value="1"/>
</dbReference>
<name>A0A931HFS1_9SPHN</name>
<gene>
    <name evidence="10" type="ORF">I5E68_16770</name>
</gene>
<feature type="compositionally biased region" description="Basic and acidic residues" evidence="7">
    <location>
        <begin position="90"/>
        <end position="102"/>
    </location>
</feature>
<feature type="transmembrane region" description="Helical" evidence="8">
    <location>
        <begin position="379"/>
        <end position="396"/>
    </location>
</feature>
<dbReference type="PANTHER" id="PTHR23513">
    <property type="entry name" value="INTEGRAL MEMBRANE EFFLUX PROTEIN-RELATED"/>
    <property type="match status" value="1"/>
</dbReference>